<organism evidence="3 5">
    <name type="scientific">Bursaphelenchus xylophilus</name>
    <name type="common">Pinewood nematode worm</name>
    <name type="synonym">Aphelenchoides xylophilus</name>
    <dbReference type="NCBI Taxonomy" id="6326"/>
    <lineage>
        <taxon>Eukaryota</taxon>
        <taxon>Metazoa</taxon>
        <taxon>Ecdysozoa</taxon>
        <taxon>Nematoda</taxon>
        <taxon>Chromadorea</taxon>
        <taxon>Rhabditida</taxon>
        <taxon>Tylenchina</taxon>
        <taxon>Tylenchomorpha</taxon>
        <taxon>Aphelenchoidea</taxon>
        <taxon>Aphelenchoididae</taxon>
        <taxon>Bursaphelenchus</taxon>
    </lineage>
</organism>
<protein>
    <submittedName>
        <fullName evidence="2">(pine wood nematode) hypothetical protein</fullName>
    </submittedName>
</protein>
<keyword evidence="1" id="KW-0812">Transmembrane</keyword>
<feature type="transmembrane region" description="Helical" evidence="1">
    <location>
        <begin position="55"/>
        <end position="73"/>
    </location>
</feature>
<dbReference type="Proteomes" id="UP000582659">
    <property type="component" value="Unassembled WGS sequence"/>
</dbReference>
<evidence type="ECO:0000313" key="3">
    <source>
        <dbReference type="Proteomes" id="UP000095284"/>
    </source>
</evidence>
<dbReference type="OrthoDB" id="5833117at2759"/>
<dbReference type="EMBL" id="CAJFDI010000006">
    <property type="protein sequence ID" value="CAD5235157.1"/>
    <property type="molecule type" value="Genomic_DNA"/>
</dbReference>
<reference evidence="5" key="1">
    <citation type="submission" date="2016-11" db="UniProtKB">
        <authorList>
            <consortium name="WormBaseParasite"/>
        </authorList>
    </citation>
    <scope>IDENTIFICATION</scope>
</reference>
<gene>
    <name evidence="2" type="ORF">BXYJ_LOCUS15248</name>
</gene>
<evidence type="ECO:0000313" key="4">
    <source>
        <dbReference type="Proteomes" id="UP000659654"/>
    </source>
</evidence>
<dbReference type="Proteomes" id="UP000095284">
    <property type="component" value="Unplaced"/>
</dbReference>
<accession>A0A1I7RKC8</accession>
<proteinExistence type="predicted"/>
<dbReference type="WBParaSite" id="BXY_0116200.1">
    <property type="protein sequence ID" value="BXY_0116200.1"/>
    <property type="gene ID" value="BXY_0116200"/>
</dbReference>
<keyword evidence="4" id="KW-1185">Reference proteome</keyword>
<keyword evidence="1" id="KW-0472">Membrane</keyword>
<evidence type="ECO:0000313" key="5">
    <source>
        <dbReference type="WBParaSite" id="BXY_0116200.1"/>
    </source>
</evidence>
<dbReference type="Proteomes" id="UP000659654">
    <property type="component" value="Unassembled WGS sequence"/>
</dbReference>
<feature type="transmembrane region" description="Helical" evidence="1">
    <location>
        <begin position="27"/>
        <end position="49"/>
    </location>
</feature>
<evidence type="ECO:0000256" key="1">
    <source>
        <dbReference type="SAM" id="Phobius"/>
    </source>
</evidence>
<dbReference type="EMBL" id="CAJFCV020000006">
    <property type="protein sequence ID" value="CAG9131379.1"/>
    <property type="molecule type" value="Genomic_DNA"/>
</dbReference>
<evidence type="ECO:0000313" key="2">
    <source>
        <dbReference type="EMBL" id="CAD5235157.1"/>
    </source>
</evidence>
<reference evidence="2" key="2">
    <citation type="submission" date="2020-09" db="EMBL/GenBank/DDBJ databases">
        <authorList>
            <person name="Kikuchi T."/>
        </authorList>
    </citation>
    <scope>NUCLEOTIDE SEQUENCE</scope>
    <source>
        <strain evidence="2">Ka4C1</strain>
    </source>
</reference>
<dbReference type="AlphaFoldDB" id="A0A1I7RKC8"/>
<keyword evidence="1" id="KW-1133">Transmembrane helix</keyword>
<sequence>MPDKNEDAENPEIKNKKKEKLFRLDPAFPVTAMSTFLTCGITQMFIYGITGRARLAALCSIITFPISFTMGIMDAEQDFIKWKKTKALREKGIDPRFMPYKVKYDWTNYEDKMYISPERVKLDD</sequence>
<dbReference type="eggNOG" id="ENOG502SB18">
    <property type="taxonomic scope" value="Eukaryota"/>
</dbReference>
<name>A0A1I7RKC8_BURXY</name>